<organism evidence="4 5">
    <name type="scientific">Brucella endophytica</name>
    <dbReference type="NCBI Taxonomy" id="1963359"/>
    <lineage>
        <taxon>Bacteria</taxon>
        <taxon>Pseudomonadati</taxon>
        <taxon>Pseudomonadota</taxon>
        <taxon>Alphaproteobacteria</taxon>
        <taxon>Hyphomicrobiales</taxon>
        <taxon>Brucellaceae</taxon>
        <taxon>Brucella/Ochrobactrum group</taxon>
        <taxon>Brucella</taxon>
    </lineage>
</organism>
<reference evidence="4" key="1">
    <citation type="journal article" date="2014" name="Int. J. Syst. Evol. Microbiol.">
        <title>Complete genome sequence of Corynebacterium casei LMG S-19264T (=DSM 44701T), isolated from a smear-ripened cheese.</title>
        <authorList>
            <consortium name="US DOE Joint Genome Institute (JGI-PGF)"/>
            <person name="Walter F."/>
            <person name="Albersmeier A."/>
            <person name="Kalinowski J."/>
            <person name="Ruckert C."/>
        </authorList>
    </citation>
    <scope>NUCLEOTIDE SEQUENCE</scope>
    <source>
        <strain evidence="4">CGMCC 1.15082</strain>
    </source>
</reference>
<evidence type="ECO:0000259" key="3">
    <source>
        <dbReference type="SMART" id="SM00829"/>
    </source>
</evidence>
<dbReference type="Pfam" id="PF00107">
    <property type="entry name" value="ADH_zinc_N"/>
    <property type="match status" value="1"/>
</dbReference>
<dbReference type="InterPro" id="IPR047618">
    <property type="entry name" value="QOR-like"/>
</dbReference>
<dbReference type="SUPFAM" id="SSF50129">
    <property type="entry name" value="GroES-like"/>
    <property type="match status" value="1"/>
</dbReference>
<gene>
    <name evidence="4" type="ORF">GCM10011491_05940</name>
</gene>
<dbReference type="GO" id="GO:0003960">
    <property type="term" value="F:quinone reductase (NADPH) activity"/>
    <property type="evidence" value="ECO:0007669"/>
    <property type="project" value="InterPro"/>
</dbReference>
<dbReference type="EMBL" id="BMHH01000002">
    <property type="protein sequence ID" value="GGA81463.1"/>
    <property type="molecule type" value="Genomic_DNA"/>
</dbReference>
<dbReference type="Gene3D" id="3.40.50.720">
    <property type="entry name" value="NAD(P)-binding Rossmann-like Domain"/>
    <property type="match status" value="1"/>
</dbReference>
<evidence type="ECO:0000256" key="1">
    <source>
        <dbReference type="ARBA" id="ARBA00022857"/>
    </source>
</evidence>
<dbReference type="GO" id="GO:0008270">
    <property type="term" value="F:zinc ion binding"/>
    <property type="evidence" value="ECO:0007669"/>
    <property type="project" value="InterPro"/>
</dbReference>
<evidence type="ECO:0000256" key="2">
    <source>
        <dbReference type="ARBA" id="ARBA00023002"/>
    </source>
</evidence>
<dbReference type="NCBIfam" id="NF008024">
    <property type="entry name" value="PRK10754.1"/>
    <property type="match status" value="1"/>
</dbReference>
<keyword evidence="1" id="KW-0521">NADP</keyword>
<dbReference type="CDD" id="cd05286">
    <property type="entry name" value="QOR2"/>
    <property type="match status" value="1"/>
</dbReference>
<evidence type="ECO:0000313" key="5">
    <source>
        <dbReference type="Proteomes" id="UP000646478"/>
    </source>
</evidence>
<accession>A0A916S2J0</accession>
<dbReference type="InterPro" id="IPR036291">
    <property type="entry name" value="NAD(P)-bd_dom_sf"/>
</dbReference>
<dbReference type="FunFam" id="3.40.50.720:FF:000053">
    <property type="entry name" value="Quinone oxidoreductase 1"/>
    <property type="match status" value="1"/>
</dbReference>
<evidence type="ECO:0000313" key="4">
    <source>
        <dbReference type="EMBL" id="GGA81463.1"/>
    </source>
</evidence>
<dbReference type="AlphaFoldDB" id="A0A916S2J0"/>
<protein>
    <submittedName>
        <fullName evidence="4">Quinone oxidoreductase</fullName>
    </submittedName>
</protein>
<dbReference type="GO" id="GO:0035925">
    <property type="term" value="F:mRNA 3'-UTR AU-rich region binding"/>
    <property type="evidence" value="ECO:0007669"/>
    <property type="project" value="TreeGrafter"/>
</dbReference>
<dbReference type="Gene3D" id="3.90.180.10">
    <property type="entry name" value="Medium-chain alcohol dehydrogenases, catalytic domain"/>
    <property type="match status" value="1"/>
</dbReference>
<keyword evidence="2" id="KW-0560">Oxidoreductase</keyword>
<dbReference type="PANTHER" id="PTHR48106">
    <property type="entry name" value="QUINONE OXIDOREDUCTASE PIG3-RELATED"/>
    <property type="match status" value="1"/>
</dbReference>
<dbReference type="PROSITE" id="PS01162">
    <property type="entry name" value="QOR_ZETA_CRYSTAL"/>
    <property type="match status" value="1"/>
</dbReference>
<dbReference type="InterPro" id="IPR002364">
    <property type="entry name" value="Quin_OxRdtase/zeta-crystal_CS"/>
</dbReference>
<dbReference type="PANTHER" id="PTHR48106:SF13">
    <property type="entry name" value="QUINONE OXIDOREDUCTASE-RELATED"/>
    <property type="match status" value="1"/>
</dbReference>
<keyword evidence="5" id="KW-1185">Reference proteome</keyword>
<proteinExistence type="predicted"/>
<name>A0A916S2J0_9HYPH</name>
<dbReference type="RefSeq" id="WP_188821332.1">
    <property type="nucleotide sequence ID" value="NZ_BMHH01000002.1"/>
</dbReference>
<dbReference type="Proteomes" id="UP000646478">
    <property type="component" value="Unassembled WGS sequence"/>
</dbReference>
<dbReference type="GO" id="GO:0070402">
    <property type="term" value="F:NADPH binding"/>
    <property type="evidence" value="ECO:0007669"/>
    <property type="project" value="TreeGrafter"/>
</dbReference>
<comment type="caution">
    <text evidence="4">The sequence shown here is derived from an EMBL/GenBank/DDBJ whole genome shotgun (WGS) entry which is preliminary data.</text>
</comment>
<dbReference type="SUPFAM" id="SSF51735">
    <property type="entry name" value="NAD(P)-binding Rossmann-fold domains"/>
    <property type="match status" value="1"/>
</dbReference>
<reference evidence="4" key="2">
    <citation type="submission" date="2020-09" db="EMBL/GenBank/DDBJ databases">
        <authorList>
            <person name="Sun Q."/>
            <person name="Zhou Y."/>
        </authorList>
    </citation>
    <scope>NUCLEOTIDE SEQUENCE</scope>
    <source>
        <strain evidence="4">CGMCC 1.15082</strain>
    </source>
</reference>
<dbReference type="InterPro" id="IPR020843">
    <property type="entry name" value="ER"/>
</dbReference>
<sequence>MTHAIRVHKLGGPDVLAYETVKVGEPGSGEAKIRQEAIGLNFIDVYFRTGLYKAPALPFTPGNEGAGIVVSVGPGVTNVKPGDRVAYVATLGAYAGERIVPADRLVIVPDGIDLKTAASVMLKGMTAQYLLRRTFPAKKGDTILFHAAAGGVGLIAGQWAKHLGATVIGTASSPEKIELAKAHGYDHVINYRTDNFVERVKELTGGQGVDVVYDSVGNDTFPASLDVLKPFGMFVSFGQSSGSIPPFDIAILQQKGSLFATRPSLNQYTAKRQDLEAAAKDLFSVIESGAVSVKINQTYPLQNAAQAHDDLEGRKTTGTTVLIP</sequence>
<dbReference type="InterPro" id="IPR011032">
    <property type="entry name" value="GroES-like_sf"/>
</dbReference>
<dbReference type="Pfam" id="PF08240">
    <property type="entry name" value="ADH_N"/>
    <property type="match status" value="1"/>
</dbReference>
<feature type="domain" description="Enoyl reductase (ER)" evidence="3">
    <location>
        <begin position="11"/>
        <end position="322"/>
    </location>
</feature>
<dbReference type="InterPro" id="IPR013154">
    <property type="entry name" value="ADH-like_N"/>
</dbReference>
<dbReference type="SMART" id="SM00829">
    <property type="entry name" value="PKS_ER"/>
    <property type="match status" value="1"/>
</dbReference>
<dbReference type="InterPro" id="IPR013149">
    <property type="entry name" value="ADH-like_C"/>
</dbReference>
<dbReference type="GO" id="GO:0005829">
    <property type="term" value="C:cytosol"/>
    <property type="evidence" value="ECO:0007669"/>
    <property type="project" value="TreeGrafter"/>
</dbReference>